<reference evidence="10 11" key="1">
    <citation type="submission" date="2018-05" db="EMBL/GenBank/DDBJ databases">
        <title>Acuticoccus sediminis sp. nov., isolated from deep-sea sediment of Indian Ocean.</title>
        <authorList>
            <person name="Liu X."/>
            <person name="Lai Q."/>
            <person name="Du Y."/>
            <person name="Sun F."/>
            <person name="Zhang X."/>
            <person name="Wang S."/>
            <person name="Shao Z."/>
        </authorList>
    </citation>
    <scope>NUCLEOTIDE SEQUENCE [LARGE SCALE GENOMIC DNA]</scope>
    <source>
        <strain evidence="10 11">PTG4-2</strain>
    </source>
</reference>
<feature type="transmembrane region" description="Helical" evidence="8">
    <location>
        <begin position="71"/>
        <end position="95"/>
    </location>
</feature>
<evidence type="ECO:0000256" key="1">
    <source>
        <dbReference type="ARBA" id="ARBA00004651"/>
    </source>
</evidence>
<feature type="transmembrane region" description="Helical" evidence="8">
    <location>
        <begin position="102"/>
        <end position="127"/>
    </location>
</feature>
<keyword evidence="7 8" id="KW-0472">Membrane</keyword>
<dbReference type="InterPro" id="IPR035906">
    <property type="entry name" value="MetI-like_sf"/>
</dbReference>
<evidence type="ECO:0000313" key="10">
    <source>
        <dbReference type="EMBL" id="RAH97336.1"/>
    </source>
</evidence>
<comment type="similarity">
    <text evidence="2">Belongs to the binding-protein-dependent transport system permease family. CysTW subfamily.</text>
</comment>
<evidence type="ECO:0000256" key="7">
    <source>
        <dbReference type="ARBA" id="ARBA00023136"/>
    </source>
</evidence>
<dbReference type="PROSITE" id="PS50928">
    <property type="entry name" value="ABC_TM1"/>
    <property type="match status" value="1"/>
</dbReference>
<accession>A0A8B2NM60</accession>
<feature type="transmembrane region" description="Helical" evidence="8">
    <location>
        <begin position="210"/>
        <end position="231"/>
    </location>
</feature>
<keyword evidence="4" id="KW-1003">Cell membrane</keyword>
<dbReference type="Pfam" id="PF00528">
    <property type="entry name" value="BPD_transp_1"/>
    <property type="match status" value="1"/>
</dbReference>
<comment type="caution">
    <text evidence="10">The sequence shown here is derived from an EMBL/GenBank/DDBJ whole genome shotgun (WGS) entry which is preliminary data.</text>
</comment>
<evidence type="ECO:0000256" key="8">
    <source>
        <dbReference type="RuleBase" id="RU363032"/>
    </source>
</evidence>
<feature type="transmembrane region" description="Helical" evidence="8">
    <location>
        <begin position="12"/>
        <end position="35"/>
    </location>
</feature>
<dbReference type="Gene3D" id="1.10.3720.10">
    <property type="entry name" value="MetI-like"/>
    <property type="match status" value="1"/>
</dbReference>
<dbReference type="RefSeq" id="WP_111352036.1">
    <property type="nucleotide sequence ID" value="NZ_JAIWKD010000009.1"/>
</dbReference>
<dbReference type="PANTHER" id="PTHR42929:SF5">
    <property type="entry name" value="ABC TRANSPORTER PERMEASE PROTEIN"/>
    <property type="match status" value="1"/>
</dbReference>
<dbReference type="InterPro" id="IPR000515">
    <property type="entry name" value="MetI-like"/>
</dbReference>
<evidence type="ECO:0000256" key="4">
    <source>
        <dbReference type="ARBA" id="ARBA00022475"/>
    </source>
</evidence>
<feature type="transmembrane region" description="Helical" evidence="8">
    <location>
        <begin position="154"/>
        <end position="173"/>
    </location>
</feature>
<evidence type="ECO:0000259" key="9">
    <source>
        <dbReference type="PROSITE" id="PS50928"/>
    </source>
</evidence>
<dbReference type="GO" id="GO:0055085">
    <property type="term" value="P:transmembrane transport"/>
    <property type="evidence" value="ECO:0007669"/>
    <property type="project" value="InterPro"/>
</dbReference>
<feature type="domain" description="ABC transmembrane type-1" evidence="9">
    <location>
        <begin position="68"/>
        <end position="274"/>
    </location>
</feature>
<dbReference type="EMBL" id="QHHQ01000009">
    <property type="protein sequence ID" value="RAH97336.1"/>
    <property type="molecule type" value="Genomic_DNA"/>
</dbReference>
<dbReference type="AlphaFoldDB" id="A0A8B2NM60"/>
<sequence>MARPGRPFRGRLGARGFFALLMMPALGFMAVFYLWPVVNVMTLSVTEPTFGLANFEAILASQSIRAIMWQTARICVFTTVLSVALGYAVAFLMVTSTPRTRALVFLCVLVPFWLSVLVRCFALVMILRFDGPINQALLGASLIDRPLQLVRNEFGVVIGMVHYMVPYAILPIYTNLRNIDGRLIAAGRSLGAKRLDLFLRIILPLSKPGLAIALILVFVFSIGFYITPAILGGGRVVMISEFIVFNVQEMARWGMAAALATILVAITALSFFALSRAVDIRQALGIKVSR</sequence>
<name>A0A8B2NM60_9HYPH</name>
<dbReference type="GO" id="GO:0005886">
    <property type="term" value="C:plasma membrane"/>
    <property type="evidence" value="ECO:0007669"/>
    <property type="project" value="UniProtKB-SubCell"/>
</dbReference>
<comment type="subcellular location">
    <subcellularLocation>
        <location evidence="1 8">Cell membrane</location>
        <topology evidence="1 8">Multi-pass membrane protein</topology>
    </subcellularLocation>
</comment>
<dbReference type="OrthoDB" id="9807047at2"/>
<dbReference type="Proteomes" id="UP000249590">
    <property type="component" value="Unassembled WGS sequence"/>
</dbReference>
<evidence type="ECO:0000256" key="6">
    <source>
        <dbReference type="ARBA" id="ARBA00022989"/>
    </source>
</evidence>
<evidence type="ECO:0000256" key="5">
    <source>
        <dbReference type="ARBA" id="ARBA00022692"/>
    </source>
</evidence>
<keyword evidence="3 8" id="KW-0813">Transport</keyword>
<evidence type="ECO:0000256" key="2">
    <source>
        <dbReference type="ARBA" id="ARBA00007069"/>
    </source>
</evidence>
<evidence type="ECO:0000313" key="11">
    <source>
        <dbReference type="Proteomes" id="UP000249590"/>
    </source>
</evidence>
<proteinExistence type="inferred from homology"/>
<gene>
    <name evidence="10" type="ORF">DLJ53_29490</name>
</gene>
<protein>
    <submittedName>
        <fullName evidence="10">ABC transporter permease</fullName>
    </submittedName>
</protein>
<keyword evidence="6 8" id="KW-1133">Transmembrane helix</keyword>
<keyword evidence="5 8" id="KW-0812">Transmembrane</keyword>
<evidence type="ECO:0000256" key="3">
    <source>
        <dbReference type="ARBA" id="ARBA00022448"/>
    </source>
</evidence>
<organism evidence="10 11">
    <name type="scientific">Acuticoccus sediminis</name>
    <dbReference type="NCBI Taxonomy" id="2184697"/>
    <lineage>
        <taxon>Bacteria</taxon>
        <taxon>Pseudomonadati</taxon>
        <taxon>Pseudomonadota</taxon>
        <taxon>Alphaproteobacteria</taxon>
        <taxon>Hyphomicrobiales</taxon>
        <taxon>Amorphaceae</taxon>
        <taxon>Acuticoccus</taxon>
    </lineage>
</organism>
<dbReference type="SUPFAM" id="SSF161098">
    <property type="entry name" value="MetI-like"/>
    <property type="match status" value="1"/>
</dbReference>
<dbReference type="CDD" id="cd06261">
    <property type="entry name" value="TM_PBP2"/>
    <property type="match status" value="1"/>
</dbReference>
<keyword evidence="11" id="KW-1185">Reference proteome</keyword>
<dbReference type="PANTHER" id="PTHR42929">
    <property type="entry name" value="INNER MEMBRANE ABC TRANSPORTER PERMEASE PROTEIN YDCU-RELATED-RELATED"/>
    <property type="match status" value="1"/>
</dbReference>
<feature type="transmembrane region" description="Helical" evidence="8">
    <location>
        <begin position="251"/>
        <end position="274"/>
    </location>
</feature>